<dbReference type="RefSeq" id="WP_138280079.1">
    <property type="nucleotide sequence ID" value="NZ_BMGE01000001.1"/>
</dbReference>
<gene>
    <name evidence="2" type="ORF">FEM55_04420</name>
</gene>
<feature type="chain" id="PRO_5024456429" description="Lipoprotein" evidence="1">
    <location>
        <begin position="24"/>
        <end position="127"/>
    </location>
</feature>
<organism evidence="2 3">
    <name type="scientific">Dyadobacter sediminis</name>
    <dbReference type="NCBI Taxonomy" id="1493691"/>
    <lineage>
        <taxon>Bacteria</taxon>
        <taxon>Pseudomonadati</taxon>
        <taxon>Bacteroidota</taxon>
        <taxon>Cytophagia</taxon>
        <taxon>Cytophagales</taxon>
        <taxon>Spirosomataceae</taxon>
        <taxon>Dyadobacter</taxon>
    </lineage>
</organism>
<name>A0A5R9KJK4_9BACT</name>
<evidence type="ECO:0000313" key="2">
    <source>
        <dbReference type="EMBL" id="TLU96385.1"/>
    </source>
</evidence>
<keyword evidence="3" id="KW-1185">Reference proteome</keyword>
<dbReference type="Proteomes" id="UP000309788">
    <property type="component" value="Unassembled WGS sequence"/>
</dbReference>
<feature type="signal peptide" evidence="1">
    <location>
        <begin position="1"/>
        <end position="23"/>
    </location>
</feature>
<dbReference type="AlphaFoldDB" id="A0A5R9KJK4"/>
<dbReference type="EMBL" id="VCEI01000011">
    <property type="protein sequence ID" value="TLU96385.1"/>
    <property type="molecule type" value="Genomic_DNA"/>
</dbReference>
<evidence type="ECO:0008006" key="4">
    <source>
        <dbReference type="Google" id="ProtNLM"/>
    </source>
</evidence>
<sequence length="127" mass="13737">MFANLIKVCVFSLILLSLLTSCASVRVKEIKHDEAKTSDCQLPVFRNASEIGGAYNVLCDLESITGSSLYVRRTAEAAIKKAMPAACRCGADAVLVISSGRTNLSFFSWRRGVATLQAVQLNHSAIR</sequence>
<comment type="caution">
    <text evidence="2">The sequence shown here is derived from an EMBL/GenBank/DDBJ whole genome shotgun (WGS) entry which is preliminary data.</text>
</comment>
<proteinExistence type="predicted"/>
<evidence type="ECO:0000313" key="3">
    <source>
        <dbReference type="Proteomes" id="UP000309788"/>
    </source>
</evidence>
<dbReference type="PROSITE" id="PS51257">
    <property type="entry name" value="PROKAR_LIPOPROTEIN"/>
    <property type="match status" value="1"/>
</dbReference>
<keyword evidence="1" id="KW-0732">Signal</keyword>
<reference evidence="2 3" key="1">
    <citation type="submission" date="2019-05" db="EMBL/GenBank/DDBJ databases">
        <authorList>
            <person name="Qu J.-H."/>
        </authorList>
    </citation>
    <scope>NUCLEOTIDE SEQUENCE [LARGE SCALE GENOMIC DNA]</scope>
    <source>
        <strain evidence="2 3">Z12</strain>
    </source>
</reference>
<protein>
    <recommendedName>
        <fullName evidence="4">Lipoprotein</fullName>
    </recommendedName>
</protein>
<accession>A0A5R9KJK4</accession>
<dbReference type="OrthoDB" id="9834061at2"/>
<evidence type="ECO:0000256" key="1">
    <source>
        <dbReference type="SAM" id="SignalP"/>
    </source>
</evidence>